<dbReference type="RefSeq" id="WP_379839233.1">
    <property type="nucleotide sequence ID" value="NZ_JBHRYQ010000001.1"/>
</dbReference>
<dbReference type="Gene3D" id="3.40.720.10">
    <property type="entry name" value="Alkaline Phosphatase, subunit A"/>
    <property type="match status" value="1"/>
</dbReference>
<evidence type="ECO:0000256" key="9">
    <source>
        <dbReference type="RuleBase" id="RU003946"/>
    </source>
</evidence>
<reference evidence="12" key="1">
    <citation type="journal article" date="2019" name="Int. J. Syst. Evol. Microbiol.">
        <title>The Global Catalogue of Microorganisms (GCM) 10K type strain sequencing project: providing services to taxonomists for standard genome sequencing and annotation.</title>
        <authorList>
            <consortium name="The Broad Institute Genomics Platform"/>
            <consortium name="The Broad Institute Genome Sequencing Center for Infectious Disease"/>
            <person name="Wu L."/>
            <person name="Ma J."/>
        </authorList>
    </citation>
    <scope>NUCLEOTIDE SEQUENCE [LARGE SCALE GENOMIC DNA]</scope>
    <source>
        <strain evidence="12">CECT 7956</strain>
    </source>
</reference>
<dbReference type="InterPro" id="IPR001952">
    <property type="entry name" value="Alkaline_phosphatase"/>
</dbReference>
<evidence type="ECO:0000256" key="2">
    <source>
        <dbReference type="ARBA" id="ARBA00001947"/>
    </source>
</evidence>
<feature type="signal peptide" evidence="10">
    <location>
        <begin position="1"/>
        <end position="17"/>
    </location>
</feature>
<comment type="similarity">
    <text evidence="3 9">Belongs to the alkaline phosphatase family.</text>
</comment>
<comment type="cofactor">
    <cofactor evidence="2">
        <name>Zn(2+)</name>
        <dbReference type="ChEBI" id="CHEBI:29105"/>
    </cofactor>
</comment>
<keyword evidence="6" id="KW-0378">Hydrolase</keyword>
<evidence type="ECO:0000256" key="1">
    <source>
        <dbReference type="ARBA" id="ARBA00001946"/>
    </source>
</evidence>
<name>A0ABV7Z1Q7_9BACT</name>
<dbReference type="PANTHER" id="PTHR11596:SF5">
    <property type="entry name" value="ALKALINE PHOSPHATASE"/>
    <property type="match status" value="1"/>
</dbReference>
<dbReference type="SMART" id="SM00098">
    <property type="entry name" value="alkPPc"/>
    <property type="match status" value="1"/>
</dbReference>
<dbReference type="PRINTS" id="PR00113">
    <property type="entry name" value="ALKPHPHTASE"/>
</dbReference>
<keyword evidence="4" id="KW-0597">Phosphoprotein</keyword>
<keyword evidence="10" id="KW-0732">Signal</keyword>
<evidence type="ECO:0000256" key="7">
    <source>
        <dbReference type="ARBA" id="ARBA00022833"/>
    </source>
</evidence>
<proteinExistence type="inferred from homology"/>
<dbReference type="PANTHER" id="PTHR11596">
    <property type="entry name" value="ALKALINE PHOSPHATASE"/>
    <property type="match status" value="1"/>
</dbReference>
<dbReference type="InterPro" id="IPR017850">
    <property type="entry name" value="Alkaline_phosphatase_core_sf"/>
</dbReference>
<evidence type="ECO:0000256" key="10">
    <source>
        <dbReference type="SAM" id="SignalP"/>
    </source>
</evidence>
<evidence type="ECO:0000256" key="6">
    <source>
        <dbReference type="ARBA" id="ARBA00022801"/>
    </source>
</evidence>
<keyword evidence="5" id="KW-0479">Metal-binding</keyword>
<dbReference type="Pfam" id="PF00245">
    <property type="entry name" value="Alk_phosphatase"/>
    <property type="match status" value="2"/>
</dbReference>
<dbReference type="CDD" id="cd16012">
    <property type="entry name" value="ALP"/>
    <property type="match status" value="1"/>
</dbReference>
<evidence type="ECO:0000256" key="3">
    <source>
        <dbReference type="ARBA" id="ARBA00005984"/>
    </source>
</evidence>
<evidence type="ECO:0000256" key="4">
    <source>
        <dbReference type="ARBA" id="ARBA00022553"/>
    </source>
</evidence>
<keyword evidence="12" id="KW-1185">Reference proteome</keyword>
<keyword evidence="8" id="KW-0460">Magnesium</keyword>
<evidence type="ECO:0000256" key="8">
    <source>
        <dbReference type="ARBA" id="ARBA00022842"/>
    </source>
</evidence>
<dbReference type="Proteomes" id="UP001595616">
    <property type="component" value="Unassembled WGS sequence"/>
</dbReference>
<feature type="chain" id="PRO_5045062113" evidence="10">
    <location>
        <begin position="18"/>
        <end position="348"/>
    </location>
</feature>
<organism evidence="11 12">
    <name type="scientific">Lacihabitans lacunae</name>
    <dbReference type="NCBI Taxonomy" id="1028214"/>
    <lineage>
        <taxon>Bacteria</taxon>
        <taxon>Pseudomonadati</taxon>
        <taxon>Bacteroidota</taxon>
        <taxon>Cytophagia</taxon>
        <taxon>Cytophagales</taxon>
        <taxon>Leadbetterellaceae</taxon>
        <taxon>Lacihabitans</taxon>
    </lineage>
</organism>
<evidence type="ECO:0000256" key="5">
    <source>
        <dbReference type="ARBA" id="ARBA00022723"/>
    </source>
</evidence>
<evidence type="ECO:0000313" key="12">
    <source>
        <dbReference type="Proteomes" id="UP001595616"/>
    </source>
</evidence>
<keyword evidence="7" id="KW-0862">Zinc</keyword>
<dbReference type="SUPFAM" id="SSF53649">
    <property type="entry name" value="Alkaline phosphatase-like"/>
    <property type="match status" value="1"/>
</dbReference>
<dbReference type="EMBL" id="JBHRYQ010000001">
    <property type="protein sequence ID" value="MFC3812363.1"/>
    <property type="molecule type" value="Genomic_DNA"/>
</dbReference>
<sequence length="348" mass="38524">MKFKILLLLGLSTQVFAQKKPKNVIFLIGDGMGLSQISTLVYFKDSASNFETFKHIGFSKTSSTSHKVTDSAAGATAFTTGQKSYNRAIGVSKDTVSLPTILEQLEAKNYKTGLISLCTITHATPASFYAHVKDRDMFEEIATDLSNSGVDFFAGAGYKYFTERKDGQNLFPIMEKKGFVLDTVSLKTNLDPKKRYGFLLDRLDHPAKDKGRGEFLPDATKLALSYLSKNKDGFFLMSEGSYIDWAGHQNNAEMLVMEQLDFDKVVGIALDFAKKDKNTLVIVTADHETGATAIEKGKTADKVQVTFNTDQHTGTMVPVFAYGPGSELFQGIYQNNEIYHKLKALLDF</sequence>
<comment type="cofactor">
    <cofactor evidence="1">
        <name>Mg(2+)</name>
        <dbReference type="ChEBI" id="CHEBI:18420"/>
    </cofactor>
</comment>
<comment type="caution">
    <text evidence="11">The sequence shown here is derived from an EMBL/GenBank/DDBJ whole genome shotgun (WGS) entry which is preliminary data.</text>
</comment>
<protein>
    <submittedName>
        <fullName evidence="11">Alkaline phosphatase</fullName>
    </submittedName>
</protein>
<accession>A0ABV7Z1Q7</accession>
<gene>
    <name evidence="11" type="ORF">ACFOOI_17010</name>
</gene>
<dbReference type="PROSITE" id="PS00123">
    <property type="entry name" value="ALKALINE_PHOSPHATASE"/>
    <property type="match status" value="1"/>
</dbReference>
<dbReference type="InterPro" id="IPR018299">
    <property type="entry name" value="Alkaline_phosphatase_AS"/>
</dbReference>
<evidence type="ECO:0000313" key="11">
    <source>
        <dbReference type="EMBL" id="MFC3812363.1"/>
    </source>
</evidence>